<accession>A0A669Q2H7</accession>
<dbReference type="AlphaFoldDB" id="A0A669Q2H7"/>
<comment type="subcellular location">
    <subcellularLocation>
        <location evidence="1">Cytoplasm</location>
    </subcellularLocation>
    <subcellularLocation>
        <location evidence="6">Postsynaptic density</location>
    </subcellularLocation>
</comment>
<evidence type="ECO:0000259" key="7">
    <source>
        <dbReference type="PROSITE" id="PS50229"/>
    </source>
</evidence>
<organism evidence="8 9">
    <name type="scientific">Phasianus colchicus</name>
    <name type="common">Common pheasant</name>
    <dbReference type="NCBI Taxonomy" id="9054"/>
    <lineage>
        <taxon>Eukaryota</taxon>
        <taxon>Metazoa</taxon>
        <taxon>Chordata</taxon>
        <taxon>Craniata</taxon>
        <taxon>Vertebrata</taxon>
        <taxon>Euteleostomi</taxon>
        <taxon>Archelosauria</taxon>
        <taxon>Archosauria</taxon>
        <taxon>Dinosauria</taxon>
        <taxon>Saurischia</taxon>
        <taxon>Theropoda</taxon>
        <taxon>Coelurosauria</taxon>
        <taxon>Aves</taxon>
        <taxon>Neognathae</taxon>
        <taxon>Galloanserae</taxon>
        <taxon>Galliformes</taxon>
        <taxon>Phasianidae</taxon>
        <taxon>Phasianinae</taxon>
        <taxon>Phasianus</taxon>
    </lineage>
</organism>
<dbReference type="Pfam" id="PF00568">
    <property type="entry name" value="WH1"/>
    <property type="match status" value="1"/>
</dbReference>
<dbReference type="CDD" id="cd01206">
    <property type="entry name" value="EVH1_Homer_Vesl"/>
    <property type="match status" value="1"/>
</dbReference>
<name>A0A669Q2H7_PHACC</name>
<evidence type="ECO:0000313" key="8">
    <source>
        <dbReference type="Ensembl" id="ENSPCLP00000015087.1"/>
    </source>
</evidence>
<dbReference type="GO" id="GO:0005737">
    <property type="term" value="C:cytoplasm"/>
    <property type="evidence" value="ECO:0007669"/>
    <property type="project" value="UniProtKB-SubCell"/>
</dbReference>
<keyword evidence="3" id="KW-0770">Synapse</keyword>
<dbReference type="Gene3D" id="2.30.29.30">
    <property type="entry name" value="Pleckstrin-homology domain (PH domain)/Phosphotyrosine-binding domain (PTB)"/>
    <property type="match status" value="1"/>
</dbReference>
<evidence type="ECO:0000256" key="4">
    <source>
        <dbReference type="ARBA" id="ARBA00023054"/>
    </source>
</evidence>
<keyword evidence="9" id="KW-1185">Reference proteome</keyword>
<dbReference type="SMART" id="SM00461">
    <property type="entry name" value="WH1"/>
    <property type="match status" value="1"/>
</dbReference>
<evidence type="ECO:0000256" key="5">
    <source>
        <dbReference type="ARBA" id="ARBA00023606"/>
    </source>
</evidence>
<dbReference type="PROSITE" id="PS50229">
    <property type="entry name" value="WH1"/>
    <property type="match status" value="1"/>
</dbReference>
<sequence length="123" mass="13836">MSYCQPIFSTRAHVFQIDPATKRNWIPASKHALTVSYFYDATRNVYRIISVGGTKAIINSTITPNMTFTKTSQKFGQWADSRANTVYGLGFASEQHLSQVIWQIRDLCDSNRQATCKNALLPG</sequence>
<dbReference type="FunFam" id="2.30.29.30:FF:000014">
    <property type="entry name" value="Homer homolog 1 (Drosophila)"/>
    <property type="match status" value="1"/>
</dbReference>
<dbReference type="GO" id="GO:0014069">
    <property type="term" value="C:postsynaptic density"/>
    <property type="evidence" value="ECO:0007669"/>
    <property type="project" value="UniProtKB-SubCell"/>
</dbReference>
<dbReference type="SUPFAM" id="SSF50729">
    <property type="entry name" value="PH domain-like"/>
    <property type="match status" value="1"/>
</dbReference>
<proteinExistence type="inferred from homology"/>
<dbReference type="PANTHER" id="PTHR10918">
    <property type="entry name" value="HOMER"/>
    <property type="match status" value="1"/>
</dbReference>
<evidence type="ECO:0000256" key="2">
    <source>
        <dbReference type="ARBA" id="ARBA00022490"/>
    </source>
</evidence>
<evidence type="ECO:0000256" key="3">
    <source>
        <dbReference type="ARBA" id="ARBA00023018"/>
    </source>
</evidence>
<reference evidence="8" key="2">
    <citation type="submission" date="2025-09" db="UniProtKB">
        <authorList>
            <consortium name="Ensembl"/>
        </authorList>
    </citation>
    <scope>IDENTIFICATION</scope>
</reference>
<dbReference type="Ensembl" id="ENSPCLT00000019871.1">
    <property type="protein sequence ID" value="ENSPCLP00000015087.1"/>
    <property type="gene ID" value="ENSPCLG00000012301.1"/>
</dbReference>
<protein>
    <recommendedName>
        <fullName evidence="7">WH1 domain-containing protein</fullName>
    </recommendedName>
</protein>
<keyword evidence="2" id="KW-0963">Cytoplasm</keyword>
<dbReference type="InterPro" id="IPR045027">
    <property type="entry name" value="Homer"/>
</dbReference>
<evidence type="ECO:0000256" key="6">
    <source>
        <dbReference type="ARBA" id="ARBA00034105"/>
    </source>
</evidence>
<keyword evidence="4" id="KW-0175">Coiled coil</keyword>
<dbReference type="InterPro" id="IPR011993">
    <property type="entry name" value="PH-like_dom_sf"/>
</dbReference>
<dbReference type="InterPro" id="IPR000697">
    <property type="entry name" value="WH1/EVH1_dom"/>
</dbReference>
<evidence type="ECO:0000313" key="9">
    <source>
        <dbReference type="Proteomes" id="UP000472261"/>
    </source>
</evidence>
<dbReference type="InterPro" id="IPR044100">
    <property type="entry name" value="Homer_EVH1"/>
</dbReference>
<dbReference type="GO" id="GO:0007216">
    <property type="term" value="P:G protein-coupled glutamate receptor signaling pathway"/>
    <property type="evidence" value="ECO:0007669"/>
    <property type="project" value="InterPro"/>
</dbReference>
<comment type="similarity">
    <text evidence="5">Belongs to the Homer family.</text>
</comment>
<dbReference type="Proteomes" id="UP000472261">
    <property type="component" value="Unplaced"/>
</dbReference>
<dbReference type="GO" id="GO:0035256">
    <property type="term" value="F:G protein-coupled glutamate receptor binding"/>
    <property type="evidence" value="ECO:0007669"/>
    <property type="project" value="InterPro"/>
</dbReference>
<evidence type="ECO:0000256" key="1">
    <source>
        <dbReference type="ARBA" id="ARBA00004496"/>
    </source>
</evidence>
<feature type="domain" description="WH1" evidence="7">
    <location>
        <begin position="1"/>
        <end position="111"/>
    </location>
</feature>
<reference evidence="8" key="1">
    <citation type="submission" date="2025-08" db="UniProtKB">
        <authorList>
            <consortium name="Ensembl"/>
        </authorList>
    </citation>
    <scope>IDENTIFICATION</scope>
</reference>